<evidence type="ECO:0000256" key="1">
    <source>
        <dbReference type="SAM" id="Phobius"/>
    </source>
</evidence>
<comment type="caution">
    <text evidence="2">The sequence shown here is derived from an EMBL/GenBank/DDBJ whole genome shotgun (WGS) entry which is preliminary data.</text>
</comment>
<name>A0A6L9EAE0_9FLAO</name>
<organism evidence="2 3">
    <name type="scientific">Poritiphilus flavus</name>
    <dbReference type="NCBI Taxonomy" id="2697053"/>
    <lineage>
        <taxon>Bacteria</taxon>
        <taxon>Pseudomonadati</taxon>
        <taxon>Bacteroidota</taxon>
        <taxon>Flavobacteriia</taxon>
        <taxon>Flavobacteriales</taxon>
        <taxon>Flavobacteriaceae</taxon>
        <taxon>Poritiphilus</taxon>
    </lineage>
</organism>
<feature type="transmembrane region" description="Helical" evidence="1">
    <location>
        <begin position="58"/>
        <end position="75"/>
    </location>
</feature>
<reference evidence="2 3" key="1">
    <citation type="submission" date="2020-01" db="EMBL/GenBank/DDBJ databases">
        <title>Bacteria diversity of Porities sp.</title>
        <authorList>
            <person name="Wang G."/>
        </authorList>
    </citation>
    <scope>NUCLEOTIDE SEQUENCE [LARGE SCALE GENOMIC DNA]</scope>
    <source>
        <strain evidence="2 3">R33</strain>
    </source>
</reference>
<dbReference type="EMBL" id="WXYO01000002">
    <property type="protein sequence ID" value="NAS11660.1"/>
    <property type="molecule type" value="Genomic_DNA"/>
</dbReference>
<evidence type="ECO:0000313" key="2">
    <source>
        <dbReference type="EMBL" id="NAS11660.1"/>
    </source>
</evidence>
<accession>A0A6L9EAE0</accession>
<sequence>MKDKEKIQSRVDQTLDVSSQMKEVRISPFFKEKVLRRLNEKAEPETQTLVLAWFRPEYQLAALICIIIVNAYLLLKYSENNYSENLESFAWTYGIEVGEDENYYDWN</sequence>
<proteinExistence type="predicted"/>
<protein>
    <submittedName>
        <fullName evidence="2">Uncharacterized protein</fullName>
    </submittedName>
</protein>
<keyword evidence="1" id="KW-0472">Membrane</keyword>
<gene>
    <name evidence="2" type="ORF">GTQ38_06580</name>
</gene>
<dbReference type="Proteomes" id="UP000475249">
    <property type="component" value="Unassembled WGS sequence"/>
</dbReference>
<keyword evidence="1" id="KW-1133">Transmembrane helix</keyword>
<keyword evidence="1" id="KW-0812">Transmembrane</keyword>
<keyword evidence="3" id="KW-1185">Reference proteome</keyword>
<dbReference type="AlphaFoldDB" id="A0A6L9EAE0"/>
<evidence type="ECO:0000313" key="3">
    <source>
        <dbReference type="Proteomes" id="UP000475249"/>
    </source>
</evidence>
<dbReference type="RefSeq" id="WP_161434671.1">
    <property type="nucleotide sequence ID" value="NZ_WXYO01000002.1"/>
</dbReference>